<dbReference type="Proteomes" id="UP000193224">
    <property type="component" value="Unassembled WGS sequence"/>
</dbReference>
<dbReference type="GO" id="GO:0005506">
    <property type="term" value="F:iron ion binding"/>
    <property type="evidence" value="ECO:0007669"/>
    <property type="project" value="UniProtKB-ARBA"/>
</dbReference>
<organism evidence="1 2">
    <name type="scientific">Roseovarius aestuarii</name>
    <dbReference type="NCBI Taxonomy" id="475083"/>
    <lineage>
        <taxon>Bacteria</taxon>
        <taxon>Pseudomonadati</taxon>
        <taxon>Pseudomonadota</taxon>
        <taxon>Alphaproteobacteria</taxon>
        <taxon>Rhodobacterales</taxon>
        <taxon>Roseobacteraceae</taxon>
        <taxon>Roseovarius</taxon>
    </lineage>
</organism>
<keyword evidence="1" id="KW-0560">Oxidoreductase</keyword>
<keyword evidence="1" id="KW-0223">Dioxygenase</keyword>
<gene>
    <name evidence="1" type="ORF">ROA7745_00725</name>
</gene>
<accession>A0A1X7BMR5</accession>
<dbReference type="PANTHER" id="PTHR20883:SF49">
    <property type="entry name" value="PHYTANOYL-COA DIOXYGENASE"/>
    <property type="match status" value="1"/>
</dbReference>
<dbReference type="Pfam" id="PF05721">
    <property type="entry name" value="PhyH"/>
    <property type="match status" value="1"/>
</dbReference>
<dbReference type="InterPro" id="IPR008775">
    <property type="entry name" value="Phytyl_CoA_dOase-like"/>
</dbReference>
<dbReference type="AlphaFoldDB" id="A0A1X7BMR5"/>
<sequence>MTHISADVQSFDAAEVKPESAAIAAFEQDGVICLRQAIGPHWLSLIEEGIEAALSGASTDLDVVKAAQDKGRFTVSSQAWQKVDQFRRFIFESPLADMSQCILQSQTLTLFYDFLLIKEAGSGSAATPWHQDHSYYPLQGDKVINCWTALDPIPVETALRFWKGSHSSGIVHRAVNFENPSKPYRHARPEHPAVPEIDADPEAEILTTAMDAGDLLIFSSRVFHAAPGNRLDRRRAGFSINWVGDGVTYEDAPALATYRDTRLSTGDLISNSPKFPRVRPA</sequence>
<evidence type="ECO:0000313" key="2">
    <source>
        <dbReference type="Proteomes" id="UP000193224"/>
    </source>
</evidence>
<dbReference type="OrthoDB" id="9791262at2"/>
<dbReference type="SUPFAM" id="SSF51197">
    <property type="entry name" value="Clavaminate synthase-like"/>
    <property type="match status" value="1"/>
</dbReference>
<dbReference type="PANTHER" id="PTHR20883">
    <property type="entry name" value="PHYTANOYL-COA DIOXYGENASE DOMAIN CONTAINING 1"/>
    <property type="match status" value="1"/>
</dbReference>
<dbReference type="GO" id="GO:0016706">
    <property type="term" value="F:2-oxoglutarate-dependent dioxygenase activity"/>
    <property type="evidence" value="ECO:0007669"/>
    <property type="project" value="UniProtKB-ARBA"/>
</dbReference>
<dbReference type="RefSeq" id="WP_085798891.1">
    <property type="nucleotide sequence ID" value="NZ_FWXB01000002.1"/>
</dbReference>
<proteinExistence type="predicted"/>
<dbReference type="Gene3D" id="2.60.120.620">
    <property type="entry name" value="q2cbj1_9rhob like domain"/>
    <property type="match status" value="1"/>
</dbReference>
<name>A0A1X7BMR5_9RHOB</name>
<keyword evidence="2" id="KW-1185">Reference proteome</keyword>
<reference evidence="1 2" key="1">
    <citation type="submission" date="2017-03" db="EMBL/GenBank/DDBJ databases">
        <authorList>
            <person name="Afonso C.L."/>
            <person name="Miller P.J."/>
            <person name="Scott M.A."/>
            <person name="Spackman E."/>
            <person name="Goraichik I."/>
            <person name="Dimitrov K.M."/>
            <person name="Suarez D.L."/>
            <person name="Swayne D.E."/>
        </authorList>
    </citation>
    <scope>NUCLEOTIDE SEQUENCE [LARGE SCALE GENOMIC DNA]</scope>
    <source>
        <strain evidence="1 2">CECT 7745</strain>
    </source>
</reference>
<evidence type="ECO:0000313" key="1">
    <source>
        <dbReference type="EMBL" id="SMC10917.1"/>
    </source>
</evidence>
<protein>
    <submittedName>
        <fullName evidence="1">Phytanoyl-CoA dioxygenase (PhyH)</fullName>
    </submittedName>
</protein>
<dbReference type="EMBL" id="FWXB01000002">
    <property type="protein sequence ID" value="SMC10917.1"/>
    <property type="molecule type" value="Genomic_DNA"/>
</dbReference>